<feature type="transmembrane region" description="Helical" evidence="1">
    <location>
        <begin position="7"/>
        <end position="28"/>
    </location>
</feature>
<gene>
    <name evidence="2" type="ORF">KHX14_04400</name>
</gene>
<sequence length="589" mass="67317">MKNNMKKWWILAGIIICVLVIFGTIIIVKNNVKSSNETYAVNYIVKANSASTGIVSVTMEVIPEKIKAETELFFQMPEINTSEPKCVTESGKDVTVEEAGGVWKINSPKKIEPLTFTYDVRMGVDADTNVGTVYGAFYEDLLVFQGRQLLALPWVGQEEASKIEQSVSKLTFKLDTEYEWNSIMPFTEVNSKKFSFIKENPDWNVFNEIYYSAFCFGNFEQLPIDEQQKDVFYIDQAISDTADINALDAVKLFYEYYKNLFNGKTPKAPVILLRTDENDNIILGGTGAGGSALTLEMEEAIDCERMSRTLYHSFFDSLNRQENLRYAPNLWLYNGLADFYSEDSALALSDVLRAEYGISMQDNLLTRYGKYLYYMLSDQSVGSSSPEVEGQMSVIQNDFYYDLKVPLIIATIETFGKEESDDPSVMISYLIEHGDEKELDLKDFNKKVLGKNEEAVRQYLSGESFIPNYWGLNDSVLGDNGILPEISESEARYAEEYEQQDMTYPYPSFKLVDCEKMDAEINKRGLTFGSEQLENLVRDYSENLYYWCMQAMLRAELCEIKDPTTPQGRATLYGDEGEKIWKEYCDKNF</sequence>
<reference evidence="2" key="1">
    <citation type="submission" date="2021-02" db="EMBL/GenBank/DDBJ databases">
        <title>Infant gut strain persistence is associated with maternal origin, phylogeny, and functional potential including surface adhesion and iron acquisition.</title>
        <authorList>
            <person name="Lou Y.C."/>
        </authorList>
    </citation>
    <scope>NUCLEOTIDE SEQUENCE</scope>
    <source>
        <strain evidence="2">L3_108_000G1_dasL3_108_000G1_metabat.metabat.11</strain>
    </source>
</reference>
<evidence type="ECO:0000313" key="2">
    <source>
        <dbReference type="EMBL" id="MBS5588046.1"/>
    </source>
</evidence>
<name>A0A943EKE4_9FIRM</name>
<evidence type="ECO:0000256" key="1">
    <source>
        <dbReference type="SAM" id="Phobius"/>
    </source>
</evidence>
<proteinExistence type="predicted"/>
<comment type="caution">
    <text evidence="2">The sequence shown here is derived from an EMBL/GenBank/DDBJ whole genome shotgun (WGS) entry which is preliminary data.</text>
</comment>
<accession>A0A943EKE4</accession>
<dbReference type="Proteomes" id="UP000751224">
    <property type="component" value="Unassembled WGS sequence"/>
</dbReference>
<keyword evidence="1" id="KW-0472">Membrane</keyword>
<dbReference type="EMBL" id="JAGZCC010000018">
    <property type="protein sequence ID" value="MBS5588046.1"/>
    <property type="molecule type" value="Genomic_DNA"/>
</dbReference>
<evidence type="ECO:0000313" key="3">
    <source>
        <dbReference type="Proteomes" id="UP000751224"/>
    </source>
</evidence>
<dbReference type="RefSeq" id="WP_303886586.1">
    <property type="nucleotide sequence ID" value="NZ_JAGZCC010000018.1"/>
</dbReference>
<protein>
    <submittedName>
        <fullName evidence="2">Uncharacterized protein</fullName>
    </submittedName>
</protein>
<dbReference type="AlphaFoldDB" id="A0A943EKE4"/>
<keyword evidence="1" id="KW-0812">Transmembrane</keyword>
<organism evidence="2 3">
    <name type="scientific">Thomasclavelia spiroformis</name>
    <dbReference type="NCBI Taxonomy" id="29348"/>
    <lineage>
        <taxon>Bacteria</taxon>
        <taxon>Bacillati</taxon>
        <taxon>Bacillota</taxon>
        <taxon>Erysipelotrichia</taxon>
        <taxon>Erysipelotrichales</taxon>
        <taxon>Coprobacillaceae</taxon>
        <taxon>Thomasclavelia</taxon>
    </lineage>
</organism>
<keyword evidence="1" id="KW-1133">Transmembrane helix</keyword>